<dbReference type="STRING" id="981085.W9RHS7"/>
<feature type="region of interest" description="Disordered" evidence="3">
    <location>
        <begin position="1"/>
        <end position="31"/>
    </location>
</feature>
<organism evidence="4 5">
    <name type="scientific">Morus notabilis</name>
    <dbReference type="NCBI Taxonomy" id="981085"/>
    <lineage>
        <taxon>Eukaryota</taxon>
        <taxon>Viridiplantae</taxon>
        <taxon>Streptophyta</taxon>
        <taxon>Embryophyta</taxon>
        <taxon>Tracheophyta</taxon>
        <taxon>Spermatophyta</taxon>
        <taxon>Magnoliopsida</taxon>
        <taxon>eudicotyledons</taxon>
        <taxon>Gunneridae</taxon>
        <taxon>Pentapetalae</taxon>
        <taxon>rosids</taxon>
        <taxon>fabids</taxon>
        <taxon>Rosales</taxon>
        <taxon>Moraceae</taxon>
        <taxon>Moreae</taxon>
        <taxon>Morus</taxon>
    </lineage>
</organism>
<gene>
    <name evidence="4" type="ORF">L484_021373</name>
</gene>
<evidence type="ECO:0000313" key="4">
    <source>
        <dbReference type="EMBL" id="EXB92389.1"/>
    </source>
</evidence>
<keyword evidence="2" id="KW-0472">Membrane</keyword>
<reference evidence="5" key="1">
    <citation type="submission" date="2013-01" db="EMBL/GenBank/DDBJ databases">
        <title>Draft Genome Sequence of a Mulberry Tree, Morus notabilis C.K. Schneid.</title>
        <authorList>
            <person name="He N."/>
            <person name="Zhao S."/>
        </authorList>
    </citation>
    <scope>NUCLEOTIDE SEQUENCE</scope>
</reference>
<comment type="subcellular location">
    <subcellularLocation>
        <location evidence="1">Endomembrane system</location>
    </subcellularLocation>
</comment>
<protein>
    <submittedName>
        <fullName evidence="4">Uncharacterized protein</fullName>
    </submittedName>
</protein>
<evidence type="ECO:0000256" key="2">
    <source>
        <dbReference type="ARBA" id="ARBA00023136"/>
    </source>
</evidence>
<accession>W9RHS7</accession>
<sequence>MASSSGTKTDGGPPRTLSRGMTRMPTRSVDLPNEDKAAFDSELVPSSLTSIAPILRVANEIQKENPRAAYLYYCIDLAVYH</sequence>
<evidence type="ECO:0000313" key="5">
    <source>
        <dbReference type="Proteomes" id="UP000030645"/>
    </source>
</evidence>
<dbReference type="EMBL" id="KE345061">
    <property type="protein sequence ID" value="EXB92389.1"/>
    <property type="molecule type" value="Genomic_DNA"/>
</dbReference>
<proteinExistence type="predicted"/>
<dbReference type="AlphaFoldDB" id="W9RHS7"/>
<dbReference type="Proteomes" id="UP000030645">
    <property type="component" value="Unassembled WGS sequence"/>
</dbReference>
<dbReference type="InterPro" id="IPR023175">
    <property type="entry name" value="Vta1/CALS_N_sf"/>
</dbReference>
<dbReference type="GO" id="GO:0012505">
    <property type="term" value="C:endomembrane system"/>
    <property type="evidence" value="ECO:0007669"/>
    <property type="project" value="UniProtKB-SubCell"/>
</dbReference>
<dbReference type="eggNOG" id="KOG0916">
    <property type="taxonomic scope" value="Eukaryota"/>
</dbReference>
<dbReference type="Gene3D" id="1.25.40.270">
    <property type="entry name" value="Vacuolar protein sorting-associated protein vta1"/>
    <property type="match status" value="1"/>
</dbReference>
<name>W9RHS7_9ROSA</name>
<keyword evidence="5" id="KW-1185">Reference proteome</keyword>
<evidence type="ECO:0000256" key="1">
    <source>
        <dbReference type="ARBA" id="ARBA00004308"/>
    </source>
</evidence>
<evidence type="ECO:0000256" key="3">
    <source>
        <dbReference type="SAM" id="MobiDB-lite"/>
    </source>
</evidence>